<dbReference type="InterPro" id="IPR011701">
    <property type="entry name" value="MFS"/>
</dbReference>
<dbReference type="STRING" id="1123309.GCA_000377005_00704"/>
<dbReference type="InterPro" id="IPR050189">
    <property type="entry name" value="MFS_Efflux_Transporters"/>
</dbReference>
<evidence type="ECO:0000256" key="2">
    <source>
        <dbReference type="ARBA" id="ARBA00022448"/>
    </source>
</evidence>
<accession>A0A3P1VBU3</accession>
<evidence type="ECO:0000256" key="7">
    <source>
        <dbReference type="SAM" id="Phobius"/>
    </source>
</evidence>
<dbReference type="AlphaFoldDB" id="A0A3P1VBU3"/>
<keyword evidence="6 7" id="KW-0472">Membrane</keyword>
<feature type="domain" description="Major facilitator superfamily (MFS) profile" evidence="8">
    <location>
        <begin position="5"/>
        <end position="383"/>
    </location>
</feature>
<dbReference type="InterPro" id="IPR020846">
    <property type="entry name" value="MFS_dom"/>
</dbReference>
<dbReference type="SUPFAM" id="SSF103473">
    <property type="entry name" value="MFS general substrate transporter"/>
    <property type="match status" value="1"/>
</dbReference>
<dbReference type="Gene3D" id="1.20.1250.20">
    <property type="entry name" value="MFS general substrate transporter like domains"/>
    <property type="match status" value="1"/>
</dbReference>
<keyword evidence="3" id="KW-1003">Cell membrane</keyword>
<evidence type="ECO:0000256" key="6">
    <source>
        <dbReference type="ARBA" id="ARBA00023136"/>
    </source>
</evidence>
<evidence type="ECO:0000256" key="4">
    <source>
        <dbReference type="ARBA" id="ARBA00022692"/>
    </source>
</evidence>
<dbReference type="GO" id="GO:0005886">
    <property type="term" value="C:plasma membrane"/>
    <property type="evidence" value="ECO:0007669"/>
    <property type="project" value="UniProtKB-SubCell"/>
</dbReference>
<evidence type="ECO:0000256" key="1">
    <source>
        <dbReference type="ARBA" id="ARBA00004651"/>
    </source>
</evidence>
<proteinExistence type="predicted"/>
<feature type="transmembrane region" description="Helical" evidence="7">
    <location>
        <begin position="73"/>
        <end position="92"/>
    </location>
</feature>
<dbReference type="RefSeq" id="WP_124776626.1">
    <property type="nucleotide sequence ID" value="NZ_RQZA01000003.1"/>
</dbReference>
<keyword evidence="2" id="KW-0813">Transport</keyword>
<feature type="transmembrane region" description="Helical" evidence="7">
    <location>
        <begin position="137"/>
        <end position="157"/>
    </location>
</feature>
<feature type="transmembrane region" description="Helical" evidence="7">
    <location>
        <begin position="104"/>
        <end position="125"/>
    </location>
</feature>
<organism evidence="9 10">
    <name type="scientific">Streptococcus minor</name>
    <dbReference type="NCBI Taxonomy" id="229549"/>
    <lineage>
        <taxon>Bacteria</taxon>
        <taxon>Bacillati</taxon>
        <taxon>Bacillota</taxon>
        <taxon>Bacilli</taxon>
        <taxon>Lactobacillales</taxon>
        <taxon>Streptococcaceae</taxon>
        <taxon>Streptococcus</taxon>
    </lineage>
</organism>
<keyword evidence="10" id="KW-1185">Reference proteome</keyword>
<feature type="transmembrane region" description="Helical" evidence="7">
    <location>
        <begin position="241"/>
        <end position="262"/>
    </location>
</feature>
<feature type="transmembrane region" description="Helical" evidence="7">
    <location>
        <begin position="46"/>
        <end position="66"/>
    </location>
</feature>
<dbReference type="CDD" id="cd17473">
    <property type="entry name" value="MFS_arabinose_efflux_permease_like"/>
    <property type="match status" value="1"/>
</dbReference>
<dbReference type="InterPro" id="IPR036259">
    <property type="entry name" value="MFS_trans_sf"/>
</dbReference>
<dbReference type="PANTHER" id="PTHR43124">
    <property type="entry name" value="PURINE EFFLUX PUMP PBUE"/>
    <property type="match status" value="1"/>
</dbReference>
<feature type="transmembrane region" description="Helical" evidence="7">
    <location>
        <begin position="358"/>
        <end position="377"/>
    </location>
</feature>
<reference evidence="9 10" key="1">
    <citation type="submission" date="2018-11" db="EMBL/GenBank/DDBJ databases">
        <title>Genomes From Bacteria Associated with the Canine Oral Cavity: a Test Case for Automated Genome-Based Taxonomic Assignment.</title>
        <authorList>
            <person name="Coil D.A."/>
            <person name="Jospin G."/>
            <person name="Darling A.E."/>
            <person name="Wallis C."/>
            <person name="Davis I.J."/>
            <person name="Harris S."/>
            <person name="Eisen J.A."/>
            <person name="Holcombe L.J."/>
            <person name="O'Flynn C."/>
        </authorList>
    </citation>
    <scope>NUCLEOTIDE SEQUENCE [LARGE SCALE GENOMIC DNA]</scope>
    <source>
        <strain evidence="9 10">OH4621_COT-116</strain>
    </source>
</reference>
<comment type="caution">
    <text evidence="9">The sequence shown here is derived from an EMBL/GenBank/DDBJ whole genome shotgun (WGS) entry which is preliminary data.</text>
</comment>
<feature type="transmembrane region" description="Helical" evidence="7">
    <location>
        <begin position="201"/>
        <end position="221"/>
    </location>
</feature>
<evidence type="ECO:0000256" key="3">
    <source>
        <dbReference type="ARBA" id="ARBA00022475"/>
    </source>
</evidence>
<comment type="subcellular location">
    <subcellularLocation>
        <location evidence="1">Cell membrane</location>
        <topology evidence="1">Multi-pass membrane protein</topology>
    </subcellularLocation>
</comment>
<sequence>MKQIIEKISILSLSLMLVSTFAVSPALPQMIDYFGQQGYAASQVEFLITITSLFIMISLLANPIFIRFLSERALVILGLTLMAVGGSLPFLFPNYYMVFLSRTLLGLGIGLINARAINIVGLFYQGKERIQMMGLRGSFEVLGSASLTILVGWLSGFGWQTAFLAYLVALIILFLFIRFVPKHELSTEKTSPDRPKLTKDLWKMGLRLAFLAFFVINVNTFTTIRIPLIVTDNQLGTAVQASWILGGMQLMGIISGALFGFLVGRLKEWLLPVAYVAFGLSILIVAFSTNLFLLGIGAMISGFCYSVVLTIVFSQTAEKTPPSLLMAVMTVVLTGCNIGGATASILPNFLESLNPTPTGAFGIYAVGCALISLLLIYQQFSRKKTL</sequence>
<dbReference type="EMBL" id="RQZA01000003">
    <property type="protein sequence ID" value="RRD31629.1"/>
    <property type="molecule type" value="Genomic_DNA"/>
</dbReference>
<name>A0A3P1VBU3_9STRE</name>
<keyword evidence="5 7" id="KW-1133">Transmembrane helix</keyword>
<feature type="transmembrane region" description="Helical" evidence="7">
    <location>
        <begin position="324"/>
        <end position="346"/>
    </location>
</feature>
<gene>
    <name evidence="9" type="ORF">EII38_05295</name>
</gene>
<dbReference type="Proteomes" id="UP000281771">
    <property type="component" value="Unassembled WGS sequence"/>
</dbReference>
<evidence type="ECO:0000256" key="5">
    <source>
        <dbReference type="ARBA" id="ARBA00022989"/>
    </source>
</evidence>
<feature type="transmembrane region" description="Helical" evidence="7">
    <location>
        <begin position="269"/>
        <end position="287"/>
    </location>
</feature>
<evidence type="ECO:0000313" key="9">
    <source>
        <dbReference type="EMBL" id="RRD31629.1"/>
    </source>
</evidence>
<dbReference type="GO" id="GO:0022857">
    <property type="term" value="F:transmembrane transporter activity"/>
    <property type="evidence" value="ECO:0007669"/>
    <property type="project" value="InterPro"/>
</dbReference>
<keyword evidence="4 7" id="KW-0812">Transmembrane</keyword>
<dbReference type="PROSITE" id="PS50850">
    <property type="entry name" value="MFS"/>
    <property type="match status" value="1"/>
</dbReference>
<dbReference type="Pfam" id="PF07690">
    <property type="entry name" value="MFS_1"/>
    <property type="match status" value="1"/>
</dbReference>
<feature type="transmembrane region" description="Helical" evidence="7">
    <location>
        <begin position="163"/>
        <end position="180"/>
    </location>
</feature>
<dbReference type="PANTHER" id="PTHR43124:SF3">
    <property type="entry name" value="CHLORAMPHENICOL EFFLUX PUMP RV0191"/>
    <property type="match status" value="1"/>
</dbReference>
<protein>
    <submittedName>
        <fullName evidence="9">MFS transporter</fullName>
    </submittedName>
</protein>
<evidence type="ECO:0000259" key="8">
    <source>
        <dbReference type="PROSITE" id="PS50850"/>
    </source>
</evidence>
<feature type="transmembrane region" description="Helical" evidence="7">
    <location>
        <begin position="293"/>
        <end position="312"/>
    </location>
</feature>
<evidence type="ECO:0000313" key="10">
    <source>
        <dbReference type="Proteomes" id="UP000281771"/>
    </source>
</evidence>